<organism evidence="1 2">
    <name type="scientific">Hyella patelloides LEGE 07179</name>
    <dbReference type="NCBI Taxonomy" id="945734"/>
    <lineage>
        <taxon>Bacteria</taxon>
        <taxon>Bacillati</taxon>
        <taxon>Cyanobacteriota</taxon>
        <taxon>Cyanophyceae</taxon>
        <taxon>Pleurocapsales</taxon>
        <taxon>Hyellaceae</taxon>
        <taxon>Hyella</taxon>
    </lineage>
</organism>
<keyword evidence="2" id="KW-1185">Reference proteome</keyword>
<dbReference type="Proteomes" id="UP000320055">
    <property type="component" value="Unassembled WGS sequence"/>
</dbReference>
<evidence type="ECO:0000313" key="1">
    <source>
        <dbReference type="EMBL" id="VEP16793.1"/>
    </source>
</evidence>
<proteinExistence type="predicted"/>
<evidence type="ECO:0000313" key="2">
    <source>
        <dbReference type="Proteomes" id="UP000320055"/>
    </source>
</evidence>
<reference evidence="1 2" key="1">
    <citation type="submission" date="2019-01" db="EMBL/GenBank/DDBJ databases">
        <authorList>
            <person name="Brito A."/>
        </authorList>
    </citation>
    <scope>NUCLEOTIDE SEQUENCE [LARGE SCALE GENOMIC DNA]</scope>
    <source>
        <strain evidence="1">1</strain>
    </source>
</reference>
<accession>A0A563VZV1</accession>
<sequence>MAFLSVIDLKCIPMPESVPLSNLDRLPAIDIPGNDKFLL</sequence>
<protein>
    <submittedName>
        <fullName evidence="1">Uncharacterized protein</fullName>
    </submittedName>
</protein>
<name>A0A563VZV1_9CYAN</name>
<dbReference type="EMBL" id="CAACVJ010000444">
    <property type="protein sequence ID" value="VEP16793.1"/>
    <property type="molecule type" value="Genomic_DNA"/>
</dbReference>
<dbReference type="AlphaFoldDB" id="A0A563VZV1"/>
<gene>
    <name evidence="1" type="ORF">H1P_4990004</name>
</gene>